<sequence>MSANQMKFLWGLTLIALLVMVLYLGSHLRALMSVDQSVIPGCVIVDGQCTIQLDTGLSIRMSVSPWPVLALQPVQFEVLADDLQLKAASLALTGRNMYMGIHQYSLQPSIDQKTLSVTGTISVCTERVMPWRGRIDLETATGKQQIWFDFDVIQL</sequence>
<dbReference type="EMBL" id="MTSM01000028">
    <property type="protein sequence ID" value="OPX54318.1"/>
    <property type="molecule type" value="Genomic_DNA"/>
</dbReference>
<evidence type="ECO:0000313" key="1">
    <source>
        <dbReference type="EMBL" id="OPX54318.1"/>
    </source>
</evidence>
<organism evidence="1 2">
    <name type="scientific">Oceanospirillum multiglobuliferum</name>
    <dbReference type="NCBI Taxonomy" id="64969"/>
    <lineage>
        <taxon>Bacteria</taxon>
        <taxon>Pseudomonadati</taxon>
        <taxon>Pseudomonadota</taxon>
        <taxon>Gammaproteobacteria</taxon>
        <taxon>Oceanospirillales</taxon>
        <taxon>Oceanospirillaceae</taxon>
        <taxon>Oceanospirillum</taxon>
    </lineage>
</organism>
<gene>
    <name evidence="1" type="ORF">BTE48_14740</name>
</gene>
<proteinExistence type="predicted"/>
<name>A0A1V4T2D9_9GAMM</name>
<dbReference type="Proteomes" id="UP000191418">
    <property type="component" value="Unassembled WGS sequence"/>
</dbReference>
<protein>
    <submittedName>
        <fullName evidence="1">Uncharacterized protein</fullName>
    </submittedName>
</protein>
<evidence type="ECO:0000313" key="2">
    <source>
        <dbReference type="Proteomes" id="UP000191418"/>
    </source>
</evidence>
<comment type="caution">
    <text evidence="1">The sequence shown here is derived from an EMBL/GenBank/DDBJ whole genome shotgun (WGS) entry which is preliminary data.</text>
</comment>
<accession>A0A1V4T2D9</accession>
<dbReference type="STRING" id="64969.SAMN02745127_02979"/>
<dbReference type="OrthoDB" id="5917490at2"/>
<dbReference type="RefSeq" id="WP_078746491.1">
    <property type="nucleotide sequence ID" value="NZ_FUXG01000029.1"/>
</dbReference>
<reference evidence="1 2" key="1">
    <citation type="submission" date="2017-01" db="EMBL/GenBank/DDBJ databases">
        <title>Genome Sequencing of a Marine Spirillum, Oceanospirillum multiglobuliferum ATCC 33336, from Japan.</title>
        <authorList>
            <person name="Carney J.G."/>
            <person name="Trachtenberg A.M."/>
            <person name="Rheaume B.A."/>
            <person name="Linnane J.D."/>
            <person name="Pitts N.L."/>
            <person name="Mykles D.L."/>
            <person name="Maclea K.S."/>
        </authorList>
    </citation>
    <scope>NUCLEOTIDE SEQUENCE [LARGE SCALE GENOMIC DNA]</scope>
    <source>
        <strain evidence="1 2">ATCC 33336</strain>
    </source>
</reference>
<dbReference type="AlphaFoldDB" id="A0A1V4T2D9"/>
<keyword evidence="2" id="KW-1185">Reference proteome</keyword>